<dbReference type="GO" id="GO:0033781">
    <property type="term" value="F:cholesterol 24-hydroxylase activity"/>
    <property type="evidence" value="ECO:0007669"/>
    <property type="project" value="InterPro"/>
</dbReference>
<keyword evidence="2" id="KW-0503">Monooxygenase</keyword>
<gene>
    <name evidence="4" type="ORF">NAEGRDRAFT_74208</name>
</gene>
<dbReference type="Proteomes" id="UP000006671">
    <property type="component" value="Unassembled WGS sequence"/>
</dbReference>
<protein>
    <submittedName>
        <fullName evidence="4">Predicted protein</fullName>
    </submittedName>
</protein>
<evidence type="ECO:0000313" key="5">
    <source>
        <dbReference type="Proteomes" id="UP000006671"/>
    </source>
</evidence>
<sequence length="536" mass="61154">MFTIIAAASESVTVDQPLEESSSLLSQLLLALLAIIATLIIIATLKVLQMRQKIKHIPGTWQYFYSLFRIPFIAPYLYFGPTDKMLELMDKIGDSETKTTSLSMINENSVWISDKDMIKELTITKASDFEKPKDFFDAINIFGENLASVQSENWKRHFKVCNPGFSPKNLEYVCKVAAQSSDLLFNEWKKVIEKDGKVVLQVTDYSDLTLDVLGKAGFGFDFGIFTSDETGKKFRAALEYTITYGIAVRGFILPASKFLYNIVANYTGLTDYCDFMAKILNNVIETRRKEIKEREQDPNANDKRGDVPCDILSLLVEANMTENALSDGELMSNSFILALAGHETTSTLLQWVSYEISKRPEILKKLQQEVDEKLQGRDPTYDDFPKLDYVNGVIMEILRVHPPVSTVIKVVSKKSTKIGKFDIPKGTIVRAFMEHTHYREDYWKDPYTFNPDRFGDFESREKIQHTFMWLPFSSGNRKCIGYRFSLMEGCIILAKLVQHYDFSLLNDEKVDPVTTRTLSVNRPSPNMKVAITPRVK</sequence>
<dbReference type="eggNOG" id="KOG0158">
    <property type="taxonomic scope" value="Eukaryota"/>
</dbReference>
<keyword evidence="3" id="KW-0812">Transmembrane</keyword>
<dbReference type="PANTHER" id="PTHR24293:SF0">
    <property type="entry name" value="CYP46A1 PROTEIN-RELATED"/>
    <property type="match status" value="1"/>
</dbReference>
<dbReference type="VEuPathDB" id="AmoebaDB:NAEGRDRAFT_74208"/>
<dbReference type="PANTHER" id="PTHR24293">
    <property type="entry name" value="CYTOCHROME P450 FAMILY 46 SUBFAMILY A"/>
    <property type="match status" value="1"/>
</dbReference>
<evidence type="ECO:0000256" key="1">
    <source>
        <dbReference type="PIRSR" id="PIRSR602401-1"/>
    </source>
</evidence>
<evidence type="ECO:0000313" key="4">
    <source>
        <dbReference type="EMBL" id="EFC37955.1"/>
    </source>
</evidence>
<evidence type="ECO:0000256" key="3">
    <source>
        <dbReference type="SAM" id="Phobius"/>
    </source>
</evidence>
<dbReference type="OMA" id="IDVQKWM"/>
<dbReference type="InterPro" id="IPR036396">
    <property type="entry name" value="Cyt_P450_sf"/>
</dbReference>
<dbReference type="InterPro" id="IPR002401">
    <property type="entry name" value="Cyt_P450_E_grp-I"/>
</dbReference>
<keyword evidence="3" id="KW-0472">Membrane</keyword>
<feature type="transmembrane region" description="Helical" evidence="3">
    <location>
        <begin position="28"/>
        <end position="48"/>
    </location>
</feature>
<dbReference type="KEGG" id="ngr:NAEGRDRAFT_74208"/>
<reference evidence="4 5" key="1">
    <citation type="journal article" date="2010" name="Cell">
        <title>The genome of Naegleria gruberi illuminates early eukaryotic versatility.</title>
        <authorList>
            <person name="Fritz-Laylin L.K."/>
            <person name="Prochnik S.E."/>
            <person name="Ginger M.L."/>
            <person name="Dacks J.B."/>
            <person name="Carpenter M.L."/>
            <person name="Field M.C."/>
            <person name="Kuo A."/>
            <person name="Paredez A."/>
            <person name="Chapman J."/>
            <person name="Pham J."/>
            <person name="Shu S."/>
            <person name="Neupane R."/>
            <person name="Cipriano M."/>
            <person name="Mancuso J."/>
            <person name="Tu H."/>
            <person name="Salamov A."/>
            <person name="Lindquist E."/>
            <person name="Shapiro H."/>
            <person name="Lucas S."/>
            <person name="Grigoriev I.V."/>
            <person name="Cande W.Z."/>
            <person name="Fulton C."/>
            <person name="Rokhsar D.S."/>
            <person name="Dawson S.C."/>
        </authorList>
    </citation>
    <scope>NUCLEOTIDE SEQUENCE [LARGE SCALE GENOMIC DNA]</scope>
    <source>
        <strain evidence="4 5">NEG-M</strain>
    </source>
</reference>
<dbReference type="AlphaFoldDB" id="D2VYQ9"/>
<dbReference type="PRINTS" id="PR00463">
    <property type="entry name" value="EP450I"/>
</dbReference>
<comment type="cofactor">
    <cofactor evidence="1">
        <name>heme</name>
        <dbReference type="ChEBI" id="CHEBI:30413"/>
    </cofactor>
</comment>
<dbReference type="Pfam" id="PF00067">
    <property type="entry name" value="p450"/>
    <property type="match status" value="1"/>
</dbReference>
<keyword evidence="2" id="KW-0560">Oxidoreductase</keyword>
<name>D2VYQ9_NAEGR</name>
<keyword evidence="5" id="KW-1185">Reference proteome</keyword>
<dbReference type="PROSITE" id="PS00086">
    <property type="entry name" value="CYTOCHROME_P450"/>
    <property type="match status" value="1"/>
</dbReference>
<dbReference type="RefSeq" id="XP_002670699.1">
    <property type="nucleotide sequence ID" value="XM_002670653.1"/>
</dbReference>
<dbReference type="PRINTS" id="PR00385">
    <property type="entry name" value="P450"/>
</dbReference>
<keyword evidence="1 2" id="KW-0408">Iron</keyword>
<keyword evidence="3" id="KW-1133">Transmembrane helix</keyword>
<dbReference type="GeneID" id="8857845"/>
<accession>D2VYQ9</accession>
<feature type="binding site" description="axial binding residue" evidence="1">
    <location>
        <position position="479"/>
    </location>
    <ligand>
        <name>heme</name>
        <dbReference type="ChEBI" id="CHEBI:30413"/>
    </ligand>
    <ligandPart>
        <name>Fe</name>
        <dbReference type="ChEBI" id="CHEBI:18248"/>
    </ligandPart>
</feature>
<dbReference type="Gene3D" id="1.10.630.10">
    <property type="entry name" value="Cytochrome P450"/>
    <property type="match status" value="1"/>
</dbReference>
<dbReference type="InParanoid" id="D2VYQ9"/>
<keyword evidence="1 2" id="KW-0349">Heme</keyword>
<dbReference type="InterPro" id="IPR039983">
    <property type="entry name" value="CYP46A1"/>
</dbReference>
<dbReference type="GO" id="GO:0006707">
    <property type="term" value="P:cholesterol catabolic process"/>
    <property type="evidence" value="ECO:0007669"/>
    <property type="project" value="InterPro"/>
</dbReference>
<dbReference type="OrthoDB" id="1470350at2759"/>
<dbReference type="GO" id="GO:0020037">
    <property type="term" value="F:heme binding"/>
    <property type="evidence" value="ECO:0007669"/>
    <property type="project" value="InterPro"/>
</dbReference>
<dbReference type="FunCoup" id="D2VYQ9">
    <property type="interactions" value="299"/>
</dbReference>
<dbReference type="InterPro" id="IPR001128">
    <property type="entry name" value="Cyt_P450"/>
</dbReference>
<dbReference type="SUPFAM" id="SSF48264">
    <property type="entry name" value="Cytochrome P450"/>
    <property type="match status" value="1"/>
</dbReference>
<comment type="similarity">
    <text evidence="2">Belongs to the cytochrome P450 family.</text>
</comment>
<organism evidence="5">
    <name type="scientific">Naegleria gruberi</name>
    <name type="common">Amoeba</name>
    <dbReference type="NCBI Taxonomy" id="5762"/>
    <lineage>
        <taxon>Eukaryota</taxon>
        <taxon>Discoba</taxon>
        <taxon>Heterolobosea</taxon>
        <taxon>Tetramitia</taxon>
        <taxon>Eutetramitia</taxon>
        <taxon>Vahlkampfiidae</taxon>
        <taxon>Naegleria</taxon>
    </lineage>
</organism>
<dbReference type="STRING" id="5762.D2VYQ9"/>
<keyword evidence="1 2" id="KW-0479">Metal-binding</keyword>
<dbReference type="InterPro" id="IPR017972">
    <property type="entry name" value="Cyt_P450_CS"/>
</dbReference>
<feature type="transmembrane region" description="Helical" evidence="3">
    <location>
        <begin position="60"/>
        <end position="79"/>
    </location>
</feature>
<proteinExistence type="inferred from homology"/>
<dbReference type="GO" id="GO:0005506">
    <property type="term" value="F:iron ion binding"/>
    <property type="evidence" value="ECO:0007669"/>
    <property type="project" value="InterPro"/>
</dbReference>
<dbReference type="EMBL" id="GG738912">
    <property type="protein sequence ID" value="EFC37955.1"/>
    <property type="molecule type" value="Genomic_DNA"/>
</dbReference>
<evidence type="ECO:0000256" key="2">
    <source>
        <dbReference type="RuleBase" id="RU000461"/>
    </source>
</evidence>